<proteinExistence type="predicted"/>
<dbReference type="RefSeq" id="WP_255132939.1">
    <property type="nucleotide sequence ID" value="NZ_JANDBC010000001.1"/>
</dbReference>
<evidence type="ECO:0000256" key="1">
    <source>
        <dbReference type="SAM" id="Phobius"/>
    </source>
</evidence>
<comment type="caution">
    <text evidence="2">The sequence shown here is derived from an EMBL/GenBank/DDBJ whole genome shotgun (WGS) entry which is preliminary data.</text>
</comment>
<evidence type="ECO:0000313" key="3">
    <source>
        <dbReference type="Proteomes" id="UP001139125"/>
    </source>
</evidence>
<name>A0A9X2L1M6_9BACT</name>
<keyword evidence="3" id="KW-1185">Reference proteome</keyword>
<accession>A0A9X2L1M6</accession>
<dbReference type="Proteomes" id="UP001139125">
    <property type="component" value="Unassembled WGS sequence"/>
</dbReference>
<reference evidence="2" key="1">
    <citation type="submission" date="2022-06" db="EMBL/GenBank/DDBJ databases">
        <title>Gracilimonas sp. CAU 1638 isolated from sea sediment.</title>
        <authorList>
            <person name="Kim W."/>
        </authorList>
    </citation>
    <scope>NUCLEOTIDE SEQUENCE</scope>
    <source>
        <strain evidence="2">CAU 1638</strain>
    </source>
</reference>
<dbReference type="AlphaFoldDB" id="A0A9X2L1M6"/>
<evidence type="ECO:0000313" key="2">
    <source>
        <dbReference type="EMBL" id="MCP9290661.1"/>
    </source>
</evidence>
<keyword evidence="1" id="KW-0472">Membrane</keyword>
<protein>
    <submittedName>
        <fullName evidence="2">Uncharacterized protein</fullName>
    </submittedName>
</protein>
<keyword evidence="1" id="KW-0812">Transmembrane</keyword>
<organism evidence="2 3">
    <name type="scientific">Gracilimonas sediminicola</name>
    <dbReference type="NCBI Taxonomy" id="2952158"/>
    <lineage>
        <taxon>Bacteria</taxon>
        <taxon>Pseudomonadati</taxon>
        <taxon>Balneolota</taxon>
        <taxon>Balneolia</taxon>
        <taxon>Balneolales</taxon>
        <taxon>Balneolaceae</taxon>
        <taxon>Gracilimonas</taxon>
    </lineage>
</organism>
<dbReference type="EMBL" id="JANDBC010000001">
    <property type="protein sequence ID" value="MCP9290661.1"/>
    <property type="molecule type" value="Genomic_DNA"/>
</dbReference>
<gene>
    <name evidence="2" type="ORF">NM125_03570</name>
</gene>
<sequence length="184" mass="20151">MNFFRTHIIRSFSVGLLLAGMVFYFMKPVSDNAEQDAFTSWLKSNLKSGDNTSVVDQLKELSSGADELESVIRQASALVKAHADDFQFPVDAQSKDESEVFRVLLKEWTAYQNSSSGMGNAVLIKQAQPHSVLPVDGLAFYGKMVAEQQAFTFSPAGEKFEQQSVSQYNFHISPLSGGTAIGAP</sequence>
<keyword evidence="1" id="KW-1133">Transmembrane helix</keyword>
<feature type="transmembrane region" description="Helical" evidence="1">
    <location>
        <begin position="7"/>
        <end position="26"/>
    </location>
</feature>